<organism evidence="2 3">
    <name type="scientific">Paludibacter propionicigenes (strain DSM 17365 / JCM 13257 / WB4)</name>
    <dbReference type="NCBI Taxonomy" id="694427"/>
    <lineage>
        <taxon>Bacteria</taxon>
        <taxon>Pseudomonadati</taxon>
        <taxon>Bacteroidota</taxon>
        <taxon>Bacteroidia</taxon>
        <taxon>Bacteroidales</taxon>
        <taxon>Paludibacteraceae</taxon>
        <taxon>Paludibacter</taxon>
    </lineage>
</organism>
<dbReference type="EMBL" id="CP002345">
    <property type="protein sequence ID" value="ADQ80438.1"/>
    <property type="molecule type" value="Genomic_DNA"/>
</dbReference>
<dbReference type="eggNOG" id="COG0456">
    <property type="taxonomic scope" value="Bacteria"/>
</dbReference>
<sequence>MSGTVRKATENDFEKVYPLFEQLWPNKELDKKALRIVFDRGVNSDTDELLCLDYCGEVIGFCAYAIVNNLWQAGYISYMYAMVVDEKHRGKGYGTMLIKESIKDSKDKGLKRLELDSAFHREQAHEFYLKLGFEKRAFLFSYPL</sequence>
<reference evidence="2 3" key="2">
    <citation type="journal article" date="2011" name="Stand. Genomic Sci.">
        <title>Complete genome sequence of Paludibacter propionicigenes type strain (WB4).</title>
        <authorList>
            <person name="Gronow S."/>
            <person name="Munk C."/>
            <person name="Lapidus A."/>
            <person name="Nolan M."/>
            <person name="Lucas S."/>
            <person name="Hammon N."/>
            <person name="Deshpande S."/>
            <person name="Cheng J.F."/>
            <person name="Tapia R."/>
            <person name="Han C."/>
            <person name="Goodwin L."/>
            <person name="Pitluck S."/>
            <person name="Liolios K."/>
            <person name="Ivanova N."/>
            <person name="Mavromatis K."/>
            <person name="Mikhailova N."/>
            <person name="Pati A."/>
            <person name="Chen A."/>
            <person name="Palaniappan K."/>
            <person name="Land M."/>
            <person name="Hauser L."/>
            <person name="Chang Y.J."/>
            <person name="Jeffries C.D."/>
            <person name="Brambilla E."/>
            <person name="Rohde M."/>
            <person name="Goker M."/>
            <person name="Detter J.C."/>
            <person name="Woyke T."/>
            <person name="Bristow J."/>
            <person name="Eisen J.A."/>
            <person name="Markowitz V."/>
            <person name="Hugenholtz P."/>
            <person name="Kyrpides N.C."/>
            <person name="Klenk H.P."/>
        </authorList>
    </citation>
    <scope>NUCLEOTIDE SEQUENCE [LARGE SCALE GENOMIC DNA]</scope>
    <source>
        <strain evidence="3">DSM 17365 / JCM 13257 / WB4</strain>
    </source>
</reference>
<evidence type="ECO:0000313" key="3">
    <source>
        <dbReference type="Proteomes" id="UP000008718"/>
    </source>
</evidence>
<dbReference type="InterPro" id="IPR016181">
    <property type="entry name" value="Acyl_CoA_acyltransferase"/>
</dbReference>
<name>E4T6U4_PALPW</name>
<feature type="domain" description="N-acetyltransferase" evidence="1">
    <location>
        <begin position="3"/>
        <end position="144"/>
    </location>
</feature>
<dbReference type="SUPFAM" id="SSF55729">
    <property type="entry name" value="Acyl-CoA N-acyltransferases (Nat)"/>
    <property type="match status" value="1"/>
</dbReference>
<protein>
    <submittedName>
        <fullName evidence="2">GCN5-related N-acetyltransferase</fullName>
    </submittedName>
</protein>
<dbReference type="Gene3D" id="3.40.630.30">
    <property type="match status" value="1"/>
</dbReference>
<dbReference type="CDD" id="cd04301">
    <property type="entry name" value="NAT_SF"/>
    <property type="match status" value="1"/>
</dbReference>
<accession>E4T6U4</accession>
<dbReference type="KEGG" id="ppn:Palpr_2302"/>
<keyword evidence="2" id="KW-0808">Transferase</keyword>
<dbReference type="Pfam" id="PF00583">
    <property type="entry name" value="Acetyltransf_1"/>
    <property type="match status" value="1"/>
</dbReference>
<dbReference type="STRING" id="694427.Palpr_2302"/>
<gene>
    <name evidence="2" type="ordered locus">Palpr_2302</name>
</gene>
<dbReference type="GO" id="GO:0016747">
    <property type="term" value="F:acyltransferase activity, transferring groups other than amino-acyl groups"/>
    <property type="evidence" value="ECO:0007669"/>
    <property type="project" value="InterPro"/>
</dbReference>
<dbReference type="Proteomes" id="UP000008718">
    <property type="component" value="Chromosome"/>
</dbReference>
<dbReference type="RefSeq" id="WP_013445807.1">
    <property type="nucleotide sequence ID" value="NC_014734.1"/>
</dbReference>
<keyword evidence="3" id="KW-1185">Reference proteome</keyword>
<evidence type="ECO:0000259" key="1">
    <source>
        <dbReference type="PROSITE" id="PS51186"/>
    </source>
</evidence>
<dbReference type="PROSITE" id="PS51186">
    <property type="entry name" value="GNAT"/>
    <property type="match status" value="1"/>
</dbReference>
<dbReference type="InterPro" id="IPR000182">
    <property type="entry name" value="GNAT_dom"/>
</dbReference>
<dbReference type="OrthoDB" id="9805924at2"/>
<proteinExistence type="predicted"/>
<reference key="1">
    <citation type="submission" date="2010-11" db="EMBL/GenBank/DDBJ databases">
        <title>The complete genome of Paludibacter propionicigenes DSM 17365.</title>
        <authorList>
            <consortium name="US DOE Joint Genome Institute (JGI-PGF)"/>
            <person name="Lucas S."/>
            <person name="Copeland A."/>
            <person name="Lapidus A."/>
            <person name="Bruce D."/>
            <person name="Goodwin L."/>
            <person name="Pitluck S."/>
            <person name="Kyrpides N."/>
            <person name="Mavromatis K."/>
            <person name="Ivanova N."/>
            <person name="Munk A.C."/>
            <person name="Brettin T."/>
            <person name="Detter J.C."/>
            <person name="Han C."/>
            <person name="Tapia R."/>
            <person name="Land M."/>
            <person name="Hauser L."/>
            <person name="Markowitz V."/>
            <person name="Cheng J.-F."/>
            <person name="Hugenholtz P."/>
            <person name="Woyke T."/>
            <person name="Wu D."/>
            <person name="Gronow S."/>
            <person name="Wellnitz S."/>
            <person name="Brambilla E."/>
            <person name="Klenk H.-P."/>
            <person name="Eisen J.A."/>
        </authorList>
    </citation>
    <scope>NUCLEOTIDE SEQUENCE</scope>
    <source>
        <strain>WB4</strain>
    </source>
</reference>
<dbReference type="HOGENOM" id="CLU_013985_34_6_10"/>
<evidence type="ECO:0000313" key="2">
    <source>
        <dbReference type="EMBL" id="ADQ80438.1"/>
    </source>
</evidence>
<dbReference type="PANTHER" id="PTHR43072">
    <property type="entry name" value="N-ACETYLTRANSFERASE"/>
    <property type="match status" value="1"/>
</dbReference>
<dbReference type="AlphaFoldDB" id="E4T6U4"/>